<protein>
    <submittedName>
        <fullName evidence="2">Uncharacterized protein</fullName>
    </submittedName>
</protein>
<feature type="compositionally biased region" description="Basic and acidic residues" evidence="1">
    <location>
        <begin position="159"/>
        <end position="168"/>
    </location>
</feature>
<feature type="compositionally biased region" description="Low complexity" evidence="1">
    <location>
        <begin position="123"/>
        <end position="132"/>
    </location>
</feature>
<evidence type="ECO:0000313" key="2">
    <source>
        <dbReference type="EMBL" id="ADY48675.1"/>
    </source>
</evidence>
<proteinExistence type="evidence at transcript level"/>
<dbReference type="AlphaFoldDB" id="F1LEX1"/>
<feature type="compositionally biased region" description="Polar residues" evidence="1">
    <location>
        <begin position="88"/>
        <end position="100"/>
    </location>
</feature>
<sequence>MTDIELNYSRCAMTAVRDTLCNLRPLEIPRPHISGLQFIPTRGRLGFYKSIRREGAQYGIQIKPSGPRRPALADACWGPIEPAKENNAESSRVGSNTSDTQRLEYPRQGQRSSLSSSDDESHTSSQLSNCSDDSSKKSPLDEPEYPEPDYDTTPSVKIKSCDTNKTKF</sequence>
<dbReference type="EMBL" id="JI181863">
    <property type="protein sequence ID" value="ADY48675.1"/>
    <property type="molecule type" value="mRNA"/>
</dbReference>
<feature type="region of interest" description="Disordered" evidence="1">
    <location>
        <begin position="59"/>
        <end position="168"/>
    </location>
</feature>
<reference evidence="2" key="1">
    <citation type="journal article" date="2011" name="Genome Res.">
        <title>Deep small RNA sequencing from the nematode Ascaris reveals conservation, functional diversification, and novel developmental profiles.</title>
        <authorList>
            <person name="Wang J."/>
            <person name="Czech B."/>
            <person name="Crunk A."/>
            <person name="Wallace A."/>
            <person name="Mitreva M."/>
            <person name="Hannon G.J."/>
            <person name="Davis R.E."/>
        </authorList>
    </citation>
    <scope>NUCLEOTIDE SEQUENCE</scope>
</reference>
<feature type="compositionally biased region" description="Acidic residues" evidence="1">
    <location>
        <begin position="141"/>
        <end position="150"/>
    </location>
</feature>
<organism evidence="2">
    <name type="scientific">Ascaris suum</name>
    <name type="common">Pig roundworm</name>
    <name type="synonym">Ascaris lumbricoides</name>
    <dbReference type="NCBI Taxonomy" id="6253"/>
    <lineage>
        <taxon>Eukaryota</taxon>
        <taxon>Metazoa</taxon>
        <taxon>Ecdysozoa</taxon>
        <taxon>Nematoda</taxon>
        <taxon>Chromadorea</taxon>
        <taxon>Rhabditida</taxon>
        <taxon>Spirurina</taxon>
        <taxon>Ascaridomorpha</taxon>
        <taxon>Ascaridoidea</taxon>
        <taxon>Ascarididae</taxon>
        <taxon>Ascaris</taxon>
    </lineage>
</organism>
<name>F1LEX1_ASCSU</name>
<accession>F1LEX1</accession>
<evidence type="ECO:0000256" key="1">
    <source>
        <dbReference type="SAM" id="MobiDB-lite"/>
    </source>
</evidence>